<feature type="compositionally biased region" description="Polar residues" evidence="1">
    <location>
        <begin position="27"/>
        <end position="37"/>
    </location>
</feature>
<feature type="region of interest" description="Disordered" evidence="1">
    <location>
        <begin position="1"/>
        <end position="37"/>
    </location>
</feature>
<name>A0A2P2PEM7_RHIMU</name>
<sequence length="37" mass="3953">MTDSSSTNLRQKSKSSVMSSSKENSSFTITNIDPSGL</sequence>
<proteinExistence type="predicted"/>
<organism evidence="2">
    <name type="scientific">Rhizophora mucronata</name>
    <name type="common">Asiatic mangrove</name>
    <dbReference type="NCBI Taxonomy" id="61149"/>
    <lineage>
        <taxon>Eukaryota</taxon>
        <taxon>Viridiplantae</taxon>
        <taxon>Streptophyta</taxon>
        <taxon>Embryophyta</taxon>
        <taxon>Tracheophyta</taxon>
        <taxon>Spermatophyta</taxon>
        <taxon>Magnoliopsida</taxon>
        <taxon>eudicotyledons</taxon>
        <taxon>Gunneridae</taxon>
        <taxon>Pentapetalae</taxon>
        <taxon>rosids</taxon>
        <taxon>fabids</taxon>
        <taxon>Malpighiales</taxon>
        <taxon>Rhizophoraceae</taxon>
        <taxon>Rhizophora</taxon>
    </lineage>
</organism>
<dbReference type="AlphaFoldDB" id="A0A2P2PEM7"/>
<evidence type="ECO:0000256" key="1">
    <source>
        <dbReference type="SAM" id="MobiDB-lite"/>
    </source>
</evidence>
<evidence type="ECO:0000313" key="2">
    <source>
        <dbReference type="EMBL" id="MBX53186.1"/>
    </source>
</evidence>
<accession>A0A2P2PEM7</accession>
<feature type="compositionally biased region" description="Polar residues" evidence="1">
    <location>
        <begin position="1"/>
        <end position="10"/>
    </location>
</feature>
<reference evidence="2" key="1">
    <citation type="submission" date="2018-02" db="EMBL/GenBank/DDBJ databases">
        <title>Rhizophora mucronata_Transcriptome.</title>
        <authorList>
            <person name="Meera S.P."/>
            <person name="Sreeshan A."/>
            <person name="Augustine A."/>
        </authorList>
    </citation>
    <scope>NUCLEOTIDE SEQUENCE</scope>
    <source>
        <tissue evidence="2">Leaf</tissue>
    </source>
</reference>
<dbReference type="EMBL" id="GGEC01072702">
    <property type="protein sequence ID" value="MBX53186.1"/>
    <property type="molecule type" value="Transcribed_RNA"/>
</dbReference>
<feature type="compositionally biased region" description="Low complexity" evidence="1">
    <location>
        <begin position="14"/>
        <end position="26"/>
    </location>
</feature>
<protein>
    <submittedName>
        <fullName evidence="2">Uncharacterized protein</fullName>
    </submittedName>
</protein>